<dbReference type="RefSeq" id="WP_269554817.1">
    <property type="nucleotide sequence ID" value="NZ_CP178555.1"/>
</dbReference>
<geneLocation type="plasmid" evidence="9">
    <name>p1517_part_1</name>
</geneLocation>
<keyword evidence="5 8" id="KW-0285">Flavoprotein</keyword>
<dbReference type="PANTHER" id="PTHR43104:SF2">
    <property type="entry name" value="L-2-HYDROXYGLUTARATE DEHYDROGENASE, MITOCHONDRIAL"/>
    <property type="match status" value="1"/>
</dbReference>
<comment type="pathway">
    <text evidence="3 8">Carbohydrate metabolism; tricarboxylic acid cycle; oxaloacetate from (S)-malate (quinone route): step 1/1.</text>
</comment>
<dbReference type="AlphaFoldDB" id="A0AAW6REY2"/>
<dbReference type="Gene3D" id="3.30.9.10">
    <property type="entry name" value="D-Amino Acid Oxidase, subunit A, domain 2"/>
    <property type="match status" value="1"/>
</dbReference>
<sequence>MGETSNAAPGSLGDIDADVILIGGGIMSATLGSMLAVLQPDWRIVLLERTTGLATESSGPWNNAGTGHTGFCELNYMPDPADGRKASMVAGQFHVSRQWWAHLVRTGLLPPDSFIHATPHMDVVFGRRDVAYLQQRFETLTKIPLFDGLEYTEDSATIAEWAPLMVEGRTDDESMAATRHLGGTDVDFGALTEGLTRIVTGAGGQVLLDHEVRSLRRSSDGAWVVAGRTGSGRFELRGRRVFVGAGGMALRLLQRARLPEIRGYAVLPVGAAFFRCSTPEVVARHEAKVYSQAGIGAPPMSVPHLDRRFVNGTGHLMFGPYATFSTKLLKQGRLTDFFTTLRWHNLHVIAAALIQNLSLMRYLLGELAARPRKKFAKLQHFYPKADLDQWELIPAGQRAQLVTPDHRRIGVLHQGTELVVGGGGTIAGLLGASPGASTAVPIMLNLLQQCFPVEWQKSWKNIVNEAIPGHDPHTNWATSTVNASVSSTASALNLARRNDGR</sequence>
<comment type="similarity">
    <text evidence="8">Belongs to the MQO family.</text>
</comment>
<keyword evidence="7 8" id="KW-0560">Oxidoreductase</keyword>
<keyword evidence="6 8" id="KW-0274">FAD</keyword>
<dbReference type="EC" id="1.1.5.4" evidence="8"/>
<evidence type="ECO:0000256" key="6">
    <source>
        <dbReference type="ARBA" id="ARBA00022827"/>
    </source>
</evidence>
<dbReference type="PANTHER" id="PTHR43104">
    <property type="entry name" value="L-2-HYDROXYGLUTARATE DEHYDROGENASE, MITOCHONDRIAL"/>
    <property type="match status" value="1"/>
</dbReference>
<dbReference type="NCBIfam" id="NF003611">
    <property type="entry name" value="PRK05257.3-2"/>
    <property type="match status" value="1"/>
</dbReference>
<evidence type="ECO:0000256" key="4">
    <source>
        <dbReference type="ARBA" id="ARBA00022532"/>
    </source>
</evidence>
<evidence type="ECO:0000256" key="1">
    <source>
        <dbReference type="ARBA" id="ARBA00001139"/>
    </source>
</evidence>
<protein>
    <recommendedName>
        <fullName evidence="8">Probable malate:quinone oxidoreductase</fullName>
        <ecNumber evidence="8">1.1.5.4</ecNumber>
    </recommendedName>
    <alternativeName>
        <fullName evidence="8">MQO</fullName>
    </alternativeName>
    <alternativeName>
        <fullName evidence="8">Malate dehydrogenase [quinone]</fullName>
    </alternativeName>
</protein>
<dbReference type="InterPro" id="IPR006231">
    <property type="entry name" value="MQO"/>
</dbReference>
<dbReference type="NCBIfam" id="TIGR01320">
    <property type="entry name" value="mal_quin_oxido"/>
    <property type="match status" value="1"/>
</dbReference>
<dbReference type="GO" id="GO:0008924">
    <property type="term" value="F:L-malate dehydrogenase (quinone) activity"/>
    <property type="evidence" value="ECO:0007669"/>
    <property type="project" value="UniProtKB-UniRule"/>
</dbReference>
<evidence type="ECO:0000256" key="8">
    <source>
        <dbReference type="HAMAP-Rule" id="MF_00212"/>
    </source>
</evidence>
<gene>
    <name evidence="8 9" type="primary">mqo</name>
    <name evidence="9" type="ORF">QBL07_19435</name>
</gene>
<comment type="catalytic activity">
    <reaction evidence="1 8">
        <text>(S)-malate + a quinone = a quinol + oxaloacetate</text>
        <dbReference type="Rhea" id="RHEA:46012"/>
        <dbReference type="ChEBI" id="CHEBI:15589"/>
        <dbReference type="ChEBI" id="CHEBI:16452"/>
        <dbReference type="ChEBI" id="CHEBI:24646"/>
        <dbReference type="ChEBI" id="CHEBI:132124"/>
        <dbReference type="EC" id="1.1.5.4"/>
    </reaction>
</comment>
<reference evidence="9" key="1">
    <citation type="submission" date="2023-04" db="EMBL/GenBank/DDBJ databases">
        <title>Characterization and analysis of the complete genome of Gordonia rubripertincta 112, the degrader of aromatic and aliphatic compounds.</title>
        <authorList>
            <person name="Frantsuzova E."/>
            <person name="Bogun A."/>
            <person name="Delegan Y."/>
        </authorList>
    </citation>
    <scope>NUCLEOTIDE SEQUENCE</scope>
    <source>
        <strain evidence="9">112</strain>
        <plasmid evidence="9">p1517_part_1</plasmid>
    </source>
</reference>
<dbReference type="SUPFAM" id="SSF51905">
    <property type="entry name" value="FAD/NAD(P)-binding domain"/>
    <property type="match status" value="1"/>
</dbReference>
<keyword evidence="9" id="KW-0614">Plasmid</keyword>
<accession>A0AAW6REY2</accession>
<dbReference type="Gene3D" id="3.50.50.60">
    <property type="entry name" value="FAD/NAD(P)-binding domain"/>
    <property type="match status" value="1"/>
</dbReference>
<dbReference type="EMBL" id="JARUXG010000015">
    <property type="protein sequence ID" value="MDG6782995.1"/>
    <property type="molecule type" value="Genomic_DNA"/>
</dbReference>
<evidence type="ECO:0000256" key="5">
    <source>
        <dbReference type="ARBA" id="ARBA00022630"/>
    </source>
</evidence>
<dbReference type="GO" id="GO:0047545">
    <property type="term" value="F:(S)-2-hydroxyglutarate dehydrogenase activity"/>
    <property type="evidence" value="ECO:0007669"/>
    <property type="project" value="TreeGrafter"/>
</dbReference>
<comment type="cofactor">
    <cofactor evidence="2 8">
        <name>FAD</name>
        <dbReference type="ChEBI" id="CHEBI:57692"/>
    </cofactor>
</comment>
<keyword evidence="4 8" id="KW-0816">Tricarboxylic acid cycle</keyword>
<organism evidence="9">
    <name type="scientific">Gordonia rubripertincta</name>
    <name type="common">Rhodococcus corallinus</name>
    <dbReference type="NCBI Taxonomy" id="36822"/>
    <lineage>
        <taxon>Bacteria</taxon>
        <taxon>Bacillati</taxon>
        <taxon>Actinomycetota</taxon>
        <taxon>Actinomycetes</taxon>
        <taxon>Mycobacteriales</taxon>
        <taxon>Gordoniaceae</taxon>
        <taxon>Gordonia</taxon>
    </lineage>
</organism>
<name>A0AAW6REY2_GORRU</name>
<dbReference type="GO" id="GO:0006099">
    <property type="term" value="P:tricarboxylic acid cycle"/>
    <property type="evidence" value="ECO:0007669"/>
    <property type="project" value="UniProtKB-UniRule"/>
</dbReference>
<dbReference type="Pfam" id="PF06039">
    <property type="entry name" value="Mqo"/>
    <property type="match status" value="1"/>
</dbReference>
<evidence type="ECO:0000256" key="3">
    <source>
        <dbReference type="ARBA" id="ARBA00005012"/>
    </source>
</evidence>
<dbReference type="HAMAP" id="MF_00212">
    <property type="entry name" value="MQO"/>
    <property type="match status" value="1"/>
</dbReference>
<evidence type="ECO:0000256" key="7">
    <source>
        <dbReference type="ARBA" id="ARBA00023002"/>
    </source>
</evidence>
<dbReference type="InterPro" id="IPR036188">
    <property type="entry name" value="FAD/NAD-bd_sf"/>
</dbReference>
<evidence type="ECO:0000256" key="2">
    <source>
        <dbReference type="ARBA" id="ARBA00001974"/>
    </source>
</evidence>
<evidence type="ECO:0000313" key="9">
    <source>
        <dbReference type="EMBL" id="MDG6782995.1"/>
    </source>
</evidence>
<comment type="caution">
    <text evidence="9">The sequence shown here is derived from an EMBL/GenBank/DDBJ whole genome shotgun (WGS) entry which is preliminary data.</text>
</comment>
<dbReference type="NCBIfam" id="NF003606">
    <property type="entry name" value="PRK05257.2-1"/>
    <property type="match status" value="1"/>
</dbReference>
<proteinExistence type="inferred from homology"/>